<protein>
    <recommendedName>
        <fullName evidence="2">YraN family protein</fullName>
    </recommendedName>
</protein>
<reference evidence="1" key="1">
    <citation type="submission" date="2018-05" db="EMBL/GenBank/DDBJ databases">
        <authorList>
            <person name="Lanie J.A."/>
            <person name="Ng W.-L."/>
            <person name="Kazmierczak K.M."/>
            <person name="Andrzejewski T.M."/>
            <person name="Davidsen T.M."/>
            <person name="Wayne K.J."/>
            <person name="Tettelin H."/>
            <person name="Glass J.I."/>
            <person name="Rusch D."/>
            <person name="Podicherti R."/>
            <person name="Tsui H.-C.T."/>
            <person name="Winkler M.E."/>
        </authorList>
    </citation>
    <scope>NUCLEOTIDE SEQUENCE</scope>
</reference>
<name>A0A382JFL6_9ZZZZ</name>
<gene>
    <name evidence="1" type="ORF">METZ01_LOCUS262335</name>
</gene>
<dbReference type="PANTHER" id="PTHR34039">
    <property type="entry name" value="UPF0102 PROTEIN YRAN"/>
    <property type="match status" value="1"/>
</dbReference>
<dbReference type="CDD" id="cd20736">
    <property type="entry name" value="PoNe_Nuclease"/>
    <property type="match status" value="1"/>
</dbReference>
<dbReference type="InterPro" id="IPR011335">
    <property type="entry name" value="Restrct_endonuc-II-like"/>
</dbReference>
<organism evidence="1">
    <name type="scientific">marine metagenome</name>
    <dbReference type="NCBI Taxonomy" id="408172"/>
    <lineage>
        <taxon>unclassified sequences</taxon>
        <taxon>metagenomes</taxon>
        <taxon>ecological metagenomes</taxon>
    </lineage>
</organism>
<evidence type="ECO:0000313" key="1">
    <source>
        <dbReference type="EMBL" id="SVC09481.1"/>
    </source>
</evidence>
<dbReference type="EMBL" id="UINC01073245">
    <property type="protein sequence ID" value="SVC09481.1"/>
    <property type="molecule type" value="Genomic_DNA"/>
</dbReference>
<sequence length="81" mass="9158">MTTPRIRLGKWGEGVAGRFLQEKGYRLLDANYRCRWGEVDIVAQEGDELVFVEVRTRRGAEYGTPEESVTAAKSRRLIATA</sequence>
<dbReference type="PANTHER" id="PTHR34039:SF1">
    <property type="entry name" value="UPF0102 PROTEIN YRAN"/>
    <property type="match status" value="1"/>
</dbReference>
<dbReference type="Pfam" id="PF02021">
    <property type="entry name" value="UPF0102"/>
    <property type="match status" value="1"/>
</dbReference>
<dbReference type="InterPro" id="IPR011856">
    <property type="entry name" value="tRNA_endonuc-like_dom_sf"/>
</dbReference>
<dbReference type="GO" id="GO:0003676">
    <property type="term" value="F:nucleic acid binding"/>
    <property type="evidence" value="ECO:0007669"/>
    <property type="project" value="InterPro"/>
</dbReference>
<proteinExistence type="predicted"/>
<dbReference type="InterPro" id="IPR003509">
    <property type="entry name" value="UPF0102_YraN-like"/>
</dbReference>
<evidence type="ECO:0008006" key="2">
    <source>
        <dbReference type="Google" id="ProtNLM"/>
    </source>
</evidence>
<dbReference type="AlphaFoldDB" id="A0A382JFL6"/>
<dbReference type="Gene3D" id="3.40.1350.10">
    <property type="match status" value="1"/>
</dbReference>
<dbReference type="SUPFAM" id="SSF52980">
    <property type="entry name" value="Restriction endonuclease-like"/>
    <property type="match status" value="1"/>
</dbReference>
<accession>A0A382JFL6</accession>